<comment type="caution">
    <text evidence="2">The sequence shown here is derived from an EMBL/GenBank/DDBJ whole genome shotgun (WGS) entry which is preliminary data.</text>
</comment>
<name>A0ABP5T140_9ACTN</name>
<feature type="compositionally biased region" description="Polar residues" evidence="1">
    <location>
        <begin position="47"/>
        <end position="60"/>
    </location>
</feature>
<feature type="compositionally biased region" description="Basic and acidic residues" evidence="1">
    <location>
        <begin position="91"/>
        <end position="105"/>
    </location>
</feature>
<gene>
    <name evidence="2" type="ORF">GCM10010170_024700</name>
</gene>
<dbReference type="Proteomes" id="UP001501444">
    <property type="component" value="Unassembled WGS sequence"/>
</dbReference>
<evidence type="ECO:0000313" key="3">
    <source>
        <dbReference type="Proteomes" id="UP001501444"/>
    </source>
</evidence>
<evidence type="ECO:0000313" key="2">
    <source>
        <dbReference type="EMBL" id="GAA2341318.1"/>
    </source>
</evidence>
<feature type="region of interest" description="Disordered" evidence="1">
    <location>
        <begin position="25"/>
        <end position="121"/>
    </location>
</feature>
<protein>
    <submittedName>
        <fullName evidence="2">Uncharacterized protein</fullName>
    </submittedName>
</protein>
<reference evidence="3" key="1">
    <citation type="journal article" date="2019" name="Int. J. Syst. Evol. Microbiol.">
        <title>The Global Catalogue of Microorganisms (GCM) 10K type strain sequencing project: providing services to taxonomists for standard genome sequencing and annotation.</title>
        <authorList>
            <consortium name="The Broad Institute Genomics Platform"/>
            <consortium name="The Broad Institute Genome Sequencing Center for Infectious Disease"/>
            <person name="Wu L."/>
            <person name="Ma J."/>
        </authorList>
    </citation>
    <scope>NUCLEOTIDE SEQUENCE [LARGE SCALE GENOMIC DNA]</scope>
    <source>
        <strain evidence="3">JCM 3272</strain>
    </source>
</reference>
<evidence type="ECO:0000256" key="1">
    <source>
        <dbReference type="SAM" id="MobiDB-lite"/>
    </source>
</evidence>
<organism evidence="2 3">
    <name type="scientific">Dactylosporangium salmoneum</name>
    <dbReference type="NCBI Taxonomy" id="53361"/>
    <lineage>
        <taxon>Bacteria</taxon>
        <taxon>Bacillati</taxon>
        <taxon>Actinomycetota</taxon>
        <taxon>Actinomycetes</taxon>
        <taxon>Micromonosporales</taxon>
        <taxon>Micromonosporaceae</taxon>
        <taxon>Dactylosporangium</taxon>
    </lineage>
</organism>
<proteinExistence type="predicted"/>
<accession>A0ABP5T140</accession>
<feature type="compositionally biased region" description="Basic and acidic residues" evidence="1">
    <location>
        <begin position="62"/>
        <end position="83"/>
    </location>
</feature>
<keyword evidence="3" id="KW-1185">Reference proteome</keyword>
<sequence length="217" mass="24375">MATGPSEPKTPTAYNICCEPMRCQRPKMNSSAQGHNASASPMAAVRASTNRDFASATTANRQRHDNSQDRSNHTHQEDGHENRIAGFTGLIDHERQRERATRDGSEEGYPDGPRPDLGTRLLDRDTRRNDRWRRLWPGNLARVDAGVRRRPPGWLGWSRRFPLGKAHERADRRGSCADNSSEHRDALTYSHVAIVERLASIAPDILPTGGRVRAQLR</sequence>
<dbReference type="EMBL" id="BAAARV010000021">
    <property type="protein sequence ID" value="GAA2341318.1"/>
    <property type="molecule type" value="Genomic_DNA"/>
</dbReference>
<feature type="compositionally biased region" description="Polar residues" evidence="1">
    <location>
        <begin position="27"/>
        <end position="39"/>
    </location>
</feature>